<dbReference type="EMBL" id="CP089982">
    <property type="protein sequence ID" value="WXB00210.1"/>
    <property type="molecule type" value="Genomic_DNA"/>
</dbReference>
<feature type="transmembrane region" description="Helical" evidence="4">
    <location>
        <begin position="70"/>
        <end position="89"/>
    </location>
</feature>
<feature type="transmembrane region" description="Helical" evidence="4">
    <location>
        <begin position="128"/>
        <end position="151"/>
    </location>
</feature>
<proteinExistence type="predicted"/>
<feature type="transmembrane region" description="Helical" evidence="4">
    <location>
        <begin position="318"/>
        <end position="341"/>
    </location>
</feature>
<dbReference type="InterPro" id="IPR036259">
    <property type="entry name" value="MFS_trans_sf"/>
</dbReference>
<keyword evidence="1 4" id="KW-0812">Transmembrane</keyword>
<dbReference type="RefSeq" id="WP_394850852.1">
    <property type="nucleotide sequence ID" value="NZ_CP089982.1"/>
</dbReference>
<dbReference type="InterPro" id="IPR020846">
    <property type="entry name" value="MFS_dom"/>
</dbReference>
<keyword evidence="3 4" id="KW-0472">Membrane</keyword>
<evidence type="ECO:0000256" key="2">
    <source>
        <dbReference type="ARBA" id="ARBA00022989"/>
    </source>
</evidence>
<dbReference type="Pfam" id="PF07690">
    <property type="entry name" value="MFS_1"/>
    <property type="match status" value="2"/>
</dbReference>
<feature type="domain" description="Major facilitator superfamily (MFS) profile" evidence="5">
    <location>
        <begin position="4"/>
        <end position="369"/>
    </location>
</feature>
<feature type="transmembrane region" description="Helical" evidence="4">
    <location>
        <begin position="260"/>
        <end position="279"/>
    </location>
</feature>
<dbReference type="PANTHER" id="PTHR23521:SF2">
    <property type="entry name" value="TRANSPORTER MFS SUPERFAMILY"/>
    <property type="match status" value="1"/>
</dbReference>
<evidence type="ECO:0000256" key="1">
    <source>
        <dbReference type="ARBA" id="ARBA00022692"/>
    </source>
</evidence>
<reference evidence="6 7" key="1">
    <citation type="submission" date="2021-12" db="EMBL/GenBank/DDBJ databases">
        <title>Discovery of the Pendulisporaceae a myxobacterial family with distinct sporulation behavior and unique specialized metabolism.</title>
        <authorList>
            <person name="Garcia R."/>
            <person name="Popoff A."/>
            <person name="Bader C.D."/>
            <person name="Loehr J."/>
            <person name="Walesch S."/>
            <person name="Walt C."/>
            <person name="Boldt J."/>
            <person name="Bunk B."/>
            <person name="Haeckl F.J.F.P.J."/>
            <person name="Gunesch A.P."/>
            <person name="Birkelbach J."/>
            <person name="Nuebel U."/>
            <person name="Pietschmann T."/>
            <person name="Bach T."/>
            <person name="Mueller R."/>
        </authorList>
    </citation>
    <scope>NUCLEOTIDE SEQUENCE [LARGE SCALE GENOMIC DNA]</scope>
    <source>
        <strain evidence="6 7">MSr12523</strain>
    </source>
</reference>
<gene>
    <name evidence="6" type="ORF">LZC95_22340</name>
</gene>
<feature type="transmembrane region" description="Helical" evidence="4">
    <location>
        <begin position="95"/>
        <end position="116"/>
    </location>
</feature>
<keyword evidence="2 4" id="KW-1133">Transmembrane helix</keyword>
<protein>
    <submittedName>
        <fullName evidence="6">MFS transporter</fullName>
    </submittedName>
</protein>
<organism evidence="6 7">
    <name type="scientific">Pendulispora brunnea</name>
    <dbReference type="NCBI Taxonomy" id="2905690"/>
    <lineage>
        <taxon>Bacteria</taxon>
        <taxon>Pseudomonadati</taxon>
        <taxon>Myxococcota</taxon>
        <taxon>Myxococcia</taxon>
        <taxon>Myxococcales</taxon>
        <taxon>Sorangiineae</taxon>
        <taxon>Pendulisporaceae</taxon>
        <taxon>Pendulispora</taxon>
    </lineage>
</organism>
<feature type="transmembrane region" description="Helical" evidence="4">
    <location>
        <begin position="230"/>
        <end position="248"/>
    </location>
</feature>
<evidence type="ECO:0000313" key="7">
    <source>
        <dbReference type="Proteomes" id="UP001379533"/>
    </source>
</evidence>
<feature type="transmembrane region" description="Helical" evidence="4">
    <location>
        <begin position="157"/>
        <end position="177"/>
    </location>
</feature>
<dbReference type="InterPro" id="IPR011701">
    <property type="entry name" value="MFS"/>
</dbReference>
<feature type="transmembrane region" description="Helical" evidence="4">
    <location>
        <begin position="285"/>
        <end position="306"/>
    </location>
</feature>
<dbReference type="SUPFAM" id="SSF103473">
    <property type="entry name" value="MFS general substrate transporter"/>
    <property type="match status" value="1"/>
</dbReference>
<dbReference type="PANTHER" id="PTHR23521">
    <property type="entry name" value="TRANSPORTER MFS SUPERFAMILY"/>
    <property type="match status" value="1"/>
</dbReference>
<feature type="transmembrane region" description="Helical" evidence="4">
    <location>
        <begin position="46"/>
        <end position="63"/>
    </location>
</feature>
<sequence length="398" mass="41206">MRPQLWVLFIVSFLAGAAMGFFALLLSELARERSYGDVDLGLVSSAYYLLVVVGSACAVRLAPWHGVRRLLVVGLTLGAVAAVLSPLAPRVFGLAAVRALGGLGAGLQITAAHAALLAQASPANRGKVLGISALAFGVGLGAGPFVGPHLYAYSPPFAFTCGGVLLAFGAVLVSIFVEDVKVTPVRATLDVARRLVVPIHAVFVYGFAEAAILSLYPFFLLRQGLSPAQMGYACSAFVLGSLAGMLPITALSDRVGRRRVLAWCLFGGSLLTCALARVADFHAVFGLSLVAGMLVGPIYALSYALAGDVLDVREAPSGAAGLTSAFAIGCIAGPVVTSLVVERFGHGALFAPTIVLFASFAVHAWPLRRGSDSIRAMLESTSAAPSLQNIDVTKKVEP</sequence>
<keyword evidence="7" id="KW-1185">Reference proteome</keyword>
<feature type="transmembrane region" description="Helical" evidence="4">
    <location>
        <begin position="197"/>
        <end position="218"/>
    </location>
</feature>
<evidence type="ECO:0000256" key="3">
    <source>
        <dbReference type="ARBA" id="ARBA00023136"/>
    </source>
</evidence>
<evidence type="ECO:0000259" key="5">
    <source>
        <dbReference type="PROSITE" id="PS50850"/>
    </source>
</evidence>
<feature type="transmembrane region" description="Helical" evidence="4">
    <location>
        <begin position="5"/>
        <end position="26"/>
    </location>
</feature>
<dbReference type="PROSITE" id="PS50850">
    <property type="entry name" value="MFS"/>
    <property type="match status" value="1"/>
</dbReference>
<dbReference type="Proteomes" id="UP001379533">
    <property type="component" value="Chromosome"/>
</dbReference>
<dbReference type="Gene3D" id="1.20.1250.20">
    <property type="entry name" value="MFS general substrate transporter like domains"/>
    <property type="match status" value="2"/>
</dbReference>
<feature type="transmembrane region" description="Helical" evidence="4">
    <location>
        <begin position="347"/>
        <end position="367"/>
    </location>
</feature>
<evidence type="ECO:0000256" key="4">
    <source>
        <dbReference type="SAM" id="Phobius"/>
    </source>
</evidence>
<evidence type="ECO:0000313" key="6">
    <source>
        <dbReference type="EMBL" id="WXB00210.1"/>
    </source>
</evidence>
<name>A0ABZ2KTA8_9BACT</name>
<accession>A0ABZ2KTA8</accession>